<keyword evidence="1" id="KW-0812">Transmembrane</keyword>
<evidence type="ECO:0000313" key="2">
    <source>
        <dbReference type="EMBL" id="KAI5352497.1"/>
    </source>
</evidence>
<feature type="transmembrane region" description="Helical" evidence="1">
    <location>
        <begin position="57"/>
        <end position="76"/>
    </location>
</feature>
<dbReference type="PANTHER" id="PTHR31354">
    <property type="entry name" value="OS01G0793500 PROTEIN"/>
    <property type="match status" value="1"/>
</dbReference>
<protein>
    <submittedName>
        <fullName evidence="2">Uncharacterized protein</fullName>
    </submittedName>
</protein>
<sequence length="79" mass="9323">MSYNLKFSWIDTMADNYLPPLNTYLVVSVMSMWTRMQPAYAANMWNEALNKRLGTEVIMLYLRFFILLLVSIKSTYLKS</sequence>
<comment type="caution">
    <text evidence="2">The sequence shown here is derived from an EMBL/GenBank/DDBJ whole genome shotgun (WGS) entry which is preliminary data.</text>
</comment>
<dbReference type="Proteomes" id="UP001054821">
    <property type="component" value="Chromosome 1"/>
</dbReference>
<proteinExistence type="predicted"/>
<keyword evidence="1" id="KW-1133">Transmembrane helix</keyword>
<evidence type="ECO:0000313" key="3">
    <source>
        <dbReference type="Proteomes" id="UP001054821"/>
    </source>
</evidence>
<keyword evidence="1" id="KW-0472">Membrane</keyword>
<dbReference type="PANTHER" id="PTHR31354:SF7">
    <property type="entry name" value="OS09G0392000 PROTEIN"/>
    <property type="match status" value="1"/>
</dbReference>
<keyword evidence="3" id="KW-1185">Reference proteome</keyword>
<gene>
    <name evidence="2" type="ORF">L3X38_005388</name>
</gene>
<reference evidence="2 3" key="1">
    <citation type="journal article" date="2022" name="G3 (Bethesda)">
        <title>Whole-genome sequence and methylome profiling of the almond [Prunus dulcis (Mill.) D.A. Webb] cultivar 'Nonpareil'.</title>
        <authorList>
            <person name="D'Amico-Willman K.M."/>
            <person name="Ouma W.Z."/>
            <person name="Meulia T."/>
            <person name="Sideli G.M."/>
            <person name="Gradziel T.M."/>
            <person name="Fresnedo-Ramirez J."/>
        </authorList>
    </citation>
    <scope>NUCLEOTIDE SEQUENCE [LARGE SCALE GENOMIC DNA]</scope>
    <source>
        <strain evidence="2">Clone GOH B32 T37-40</strain>
    </source>
</reference>
<evidence type="ECO:0000256" key="1">
    <source>
        <dbReference type="SAM" id="Phobius"/>
    </source>
</evidence>
<dbReference type="AlphaFoldDB" id="A0AAD4ZQV4"/>
<dbReference type="EMBL" id="JAJFAZ020000001">
    <property type="protein sequence ID" value="KAI5352497.1"/>
    <property type="molecule type" value="Genomic_DNA"/>
</dbReference>
<accession>A0AAD4ZQV4</accession>
<organism evidence="2 3">
    <name type="scientific">Prunus dulcis</name>
    <name type="common">Almond</name>
    <name type="synonym">Amygdalus dulcis</name>
    <dbReference type="NCBI Taxonomy" id="3755"/>
    <lineage>
        <taxon>Eukaryota</taxon>
        <taxon>Viridiplantae</taxon>
        <taxon>Streptophyta</taxon>
        <taxon>Embryophyta</taxon>
        <taxon>Tracheophyta</taxon>
        <taxon>Spermatophyta</taxon>
        <taxon>Magnoliopsida</taxon>
        <taxon>eudicotyledons</taxon>
        <taxon>Gunneridae</taxon>
        <taxon>Pentapetalae</taxon>
        <taxon>rosids</taxon>
        <taxon>fabids</taxon>
        <taxon>Rosales</taxon>
        <taxon>Rosaceae</taxon>
        <taxon>Amygdaloideae</taxon>
        <taxon>Amygdaleae</taxon>
        <taxon>Prunus</taxon>
    </lineage>
</organism>
<name>A0AAD4ZQV4_PRUDU</name>